<dbReference type="AlphaFoldDB" id="A0A4V2JJ16"/>
<comment type="caution">
    <text evidence="2">The sequence shown here is derived from an EMBL/GenBank/DDBJ whole genome shotgun (WGS) entry which is preliminary data.</text>
</comment>
<dbReference type="EMBL" id="SIXH01000026">
    <property type="protein sequence ID" value="TBO60771.1"/>
    <property type="molecule type" value="Genomic_DNA"/>
</dbReference>
<evidence type="ECO:0000313" key="3">
    <source>
        <dbReference type="Proteomes" id="UP000292452"/>
    </source>
</evidence>
<dbReference type="Proteomes" id="UP000292452">
    <property type="component" value="Unassembled WGS sequence"/>
</dbReference>
<dbReference type="RefSeq" id="WP_131122323.1">
    <property type="nucleotide sequence ID" value="NZ_SIXH01000026.1"/>
</dbReference>
<dbReference type="SUPFAM" id="SSF55729">
    <property type="entry name" value="Acyl-CoA N-acyltransferases (Nat)"/>
    <property type="match status" value="1"/>
</dbReference>
<proteinExistence type="predicted"/>
<keyword evidence="3" id="KW-1185">Reference proteome</keyword>
<evidence type="ECO:0008006" key="4">
    <source>
        <dbReference type="Google" id="ProtNLM"/>
    </source>
</evidence>
<name>A0A4V2JJ16_STRKA</name>
<feature type="region of interest" description="Disordered" evidence="1">
    <location>
        <begin position="215"/>
        <end position="249"/>
    </location>
</feature>
<gene>
    <name evidence="2" type="ORF">EYS09_04895</name>
</gene>
<sequence length="249" mass="27737">MNVVAQARASLDDQRLTLTVKTDFSEFRDHLSRADGTTGVNPAFDPHHSFLSPDASFWISAEDQDGGIASCIAYRTFHTHDVRDLIRTMEIFCEGPCATHTGTMDLVIPEETPHISGLVGFPGGLWVRADYRGNGLSAHMMRAVRNEALHRYLLDWEVAITFQNITESASMRDIYNFQDVVPCVDGYFPPTQRAERIALQYSSRTHLIRNLAGLGRAHRRPARGSRPSTGPGEPAMACRTSPLHRSSRT</sequence>
<evidence type="ECO:0000313" key="2">
    <source>
        <dbReference type="EMBL" id="TBO60771.1"/>
    </source>
</evidence>
<reference evidence="2 3" key="1">
    <citation type="submission" date="2019-02" db="EMBL/GenBank/DDBJ databases">
        <title>Draft Genome Sequence of Streptomyces sp. AM-2504, identified by 16S rRNA comparative analysis as a Streptomyces Kasugaensis strain.</title>
        <authorList>
            <person name="Napolioni V."/>
            <person name="Giuliodori A.M."/>
            <person name="Spurio R."/>
            <person name="Fabbretti A."/>
        </authorList>
    </citation>
    <scope>NUCLEOTIDE SEQUENCE [LARGE SCALE GENOMIC DNA]</scope>
    <source>
        <strain evidence="2 3">AM-2504</strain>
    </source>
</reference>
<evidence type="ECO:0000256" key="1">
    <source>
        <dbReference type="SAM" id="MobiDB-lite"/>
    </source>
</evidence>
<accession>A0A4V2JJ16</accession>
<organism evidence="2 3">
    <name type="scientific">Streptomyces kasugaensis</name>
    <dbReference type="NCBI Taxonomy" id="1946"/>
    <lineage>
        <taxon>Bacteria</taxon>
        <taxon>Bacillati</taxon>
        <taxon>Actinomycetota</taxon>
        <taxon>Actinomycetes</taxon>
        <taxon>Kitasatosporales</taxon>
        <taxon>Streptomycetaceae</taxon>
        <taxon>Streptomyces</taxon>
    </lineage>
</organism>
<dbReference type="InterPro" id="IPR016181">
    <property type="entry name" value="Acyl_CoA_acyltransferase"/>
</dbReference>
<protein>
    <recommendedName>
        <fullName evidence="4">GNAT family N-acetyltransferase</fullName>
    </recommendedName>
</protein>